<dbReference type="Proteomes" id="UP001292094">
    <property type="component" value="Unassembled WGS sequence"/>
</dbReference>
<reference evidence="24" key="1">
    <citation type="submission" date="2023-11" db="EMBL/GenBank/DDBJ databases">
        <title>Genome assemblies of two species of porcelain crab, Petrolisthes cinctipes and Petrolisthes manimaculis (Anomura: Porcellanidae).</title>
        <authorList>
            <person name="Angst P."/>
        </authorList>
    </citation>
    <scope>NUCLEOTIDE SEQUENCE</scope>
    <source>
        <strain evidence="24">PB745_02</strain>
        <tissue evidence="24">Gill</tissue>
    </source>
</reference>
<comment type="function">
    <text evidence="15">Catalyzes the addition of fucose in alpha 1-6 linkage to the first GlcNAc residue, next to the peptide chains in N-glycans.</text>
</comment>
<evidence type="ECO:0000256" key="6">
    <source>
        <dbReference type="ARBA" id="ARBA00022676"/>
    </source>
</evidence>
<dbReference type="InterPro" id="IPR045573">
    <property type="entry name" value="Fut8_N_cat"/>
</dbReference>
<dbReference type="CDD" id="cd11792">
    <property type="entry name" value="SH3_Fut8"/>
    <property type="match status" value="1"/>
</dbReference>
<feature type="disulfide bond" evidence="17">
    <location>
        <begin position="246"/>
        <end position="250"/>
    </location>
</feature>
<protein>
    <recommendedName>
        <fullName evidence="4 15">Alpha-(1,6)-fucosyltransferase</fullName>
        <ecNumber evidence="3 15">2.4.1.68</ecNumber>
    </recommendedName>
</protein>
<comment type="pathway">
    <text evidence="2 15">Protein modification; protein glycosylation.</text>
</comment>
<dbReference type="InterPro" id="IPR036028">
    <property type="entry name" value="SH3-like_dom_sf"/>
</dbReference>
<dbReference type="SUPFAM" id="SSF50044">
    <property type="entry name" value="SH3-domain"/>
    <property type="match status" value="1"/>
</dbReference>
<dbReference type="PROSITE" id="PS51659">
    <property type="entry name" value="GT23"/>
    <property type="match status" value="1"/>
</dbReference>
<keyword evidence="7 15" id="KW-0808">Transferase</keyword>
<evidence type="ECO:0000259" key="23">
    <source>
        <dbReference type="PROSITE" id="PS51659"/>
    </source>
</evidence>
<dbReference type="PANTHER" id="PTHR13132">
    <property type="entry name" value="ALPHA- 1,6 -FUCOSYLTRANSFERASE"/>
    <property type="match status" value="1"/>
</dbReference>
<dbReference type="SMART" id="SM00326">
    <property type="entry name" value="SH3"/>
    <property type="match status" value="1"/>
</dbReference>
<dbReference type="GO" id="GO:0032580">
    <property type="term" value="C:Golgi cisterna membrane"/>
    <property type="evidence" value="ECO:0007669"/>
    <property type="project" value="UniProtKB-SubCell"/>
</dbReference>
<feature type="disulfide bond" evidence="17">
    <location>
        <begin position="240"/>
        <end position="258"/>
    </location>
</feature>
<name>A0AAE1NPG3_9EUCA</name>
<proteinExistence type="inferred from homology"/>
<sequence length="605" mass="68105">MRWVGGWAWRVGGAVGVVWLVGVALLAPPAPSPSSSDPHLSQRLHRAVQELDVLKKQNDDIRQVLHDFTMQVKSLNSGDQGGGGGGGIGGVVAGIQQGGGNPAVVAELQKKLEHAQRMLQQADVTAERPPDFVPSLEFEQTRRLVDRGVQESWWFLADQLQQLRKKVESYPDLTSHIDQILEEGSDHTRVLQFDMSRLSQLDGLGTWREQEALDLSSVVQKRLHTLQNPQDCEKARKLVCNLNKGCGYGCQIHHVVYCLIVAYGSKRTLVLKSRGWRYNKAGWEDVFQPLSDTCTDPSGYSHSHWPGSNETQVLDLPIIDTLSQRPPYLPLAIPRDISERLMRLHGDPAAWWVGQFLKYLLKLQPKTQEMLDNMSESLGFQRPIVGIHVRRTDKVGTEAAYHSINEYMAHVENYYTKLQLNNPTLTKRVYLASDDPTVITEAQKKFPEYTFIGDSNIAKTASVATRYTDASLKGIIADVHFLSLTDYLVCTFSSQVCRIAYEIMQGYHPDASSYFRSLDDIYYYGGQNAHNQKARFPHVPRRPDELALNPRDVVGIAGNHWDGYSKGVNRRTNQNGLYPSYKMEEVVDIADFPSYTHTDKRKSGT</sequence>
<accession>A0AAE1NPG3</accession>
<dbReference type="CDD" id="cd11300">
    <property type="entry name" value="Fut8_like"/>
    <property type="match status" value="1"/>
</dbReference>
<comment type="catalytic activity">
    <reaction evidence="14 15">
        <text>N(4)-{beta-D-GlcNAc-(1-&gt;2)-alpha-D-Man-(1-&gt;3)-[beta-D-GlcNAc-(1-&gt;2)-alpha-D-Man-(1-&gt;6)]-beta-D-Man-(1-&gt;4)-beta-D-GlcNAc-(1-&gt;4)-beta-D-GlcNAc}-L-asparaginyl-[protein] + GDP-beta-L-fucose = an N(4)-{beta-D-GlcNAc-(1-&gt;2)-alpha-D-Man-(1-&gt;3)-[beta-D-GlcNAc-(1-&gt;2)-alpha-D-Man-(1-&gt;6)]-beta-D-Man-(1-&gt;4)-beta-D-GlcNAc-(1-&gt;4)-[alpha-L-Fuc-(1-&gt;6)]-beta-D-GlcNAc}-L-asparaginyl-[protein] + GDP + H(+)</text>
        <dbReference type="Rhea" id="RHEA:12985"/>
        <dbReference type="Rhea" id="RHEA-COMP:13526"/>
        <dbReference type="Rhea" id="RHEA-COMP:13532"/>
        <dbReference type="ChEBI" id="CHEBI:15378"/>
        <dbReference type="ChEBI" id="CHEBI:57273"/>
        <dbReference type="ChEBI" id="CHEBI:58189"/>
        <dbReference type="ChEBI" id="CHEBI:60651"/>
        <dbReference type="ChEBI" id="CHEBI:137207"/>
        <dbReference type="EC" id="2.4.1.68"/>
    </reaction>
</comment>
<dbReference type="PIRSF" id="PIRSF000472">
    <property type="entry name" value="Alpha1_6FUT_euk"/>
    <property type="match status" value="1"/>
</dbReference>
<keyword evidence="8 20" id="KW-0812">Transmembrane</keyword>
<keyword evidence="12 15" id="KW-0472">Membrane</keyword>
<organism evidence="24 25">
    <name type="scientific">Petrolisthes manimaculis</name>
    <dbReference type="NCBI Taxonomy" id="1843537"/>
    <lineage>
        <taxon>Eukaryota</taxon>
        <taxon>Metazoa</taxon>
        <taxon>Ecdysozoa</taxon>
        <taxon>Arthropoda</taxon>
        <taxon>Crustacea</taxon>
        <taxon>Multicrustacea</taxon>
        <taxon>Malacostraca</taxon>
        <taxon>Eumalacostraca</taxon>
        <taxon>Eucarida</taxon>
        <taxon>Decapoda</taxon>
        <taxon>Pleocyemata</taxon>
        <taxon>Anomura</taxon>
        <taxon>Galatheoidea</taxon>
        <taxon>Porcellanidae</taxon>
        <taxon>Petrolisthes</taxon>
    </lineage>
</organism>
<feature type="domain" description="GT23" evidence="23">
    <location>
        <begin position="234"/>
        <end position="518"/>
    </location>
</feature>
<dbReference type="GO" id="GO:0006487">
    <property type="term" value="P:protein N-linked glycosylation"/>
    <property type="evidence" value="ECO:0007669"/>
    <property type="project" value="TreeGrafter"/>
</dbReference>
<evidence type="ECO:0000256" key="11">
    <source>
        <dbReference type="ARBA" id="ARBA00023034"/>
    </source>
</evidence>
<evidence type="ECO:0000256" key="3">
    <source>
        <dbReference type="ARBA" id="ARBA00012660"/>
    </source>
</evidence>
<evidence type="ECO:0000256" key="4">
    <source>
        <dbReference type="ARBA" id="ARBA00018201"/>
    </source>
</evidence>
<keyword evidence="11 15" id="KW-0333">Golgi apparatus</keyword>
<keyword evidence="6 15" id="KW-0328">Glycosyltransferase</keyword>
<feature type="signal peptide" evidence="21">
    <location>
        <begin position="1"/>
        <end position="16"/>
    </location>
</feature>
<evidence type="ECO:0000256" key="10">
    <source>
        <dbReference type="ARBA" id="ARBA00022989"/>
    </source>
</evidence>
<evidence type="ECO:0000256" key="2">
    <source>
        <dbReference type="ARBA" id="ARBA00004922"/>
    </source>
</evidence>
<evidence type="ECO:0000259" key="22">
    <source>
        <dbReference type="PROSITE" id="PS50002"/>
    </source>
</evidence>
<dbReference type="EC" id="2.4.1.68" evidence="3 15"/>
<dbReference type="Pfam" id="PF19745">
    <property type="entry name" value="FUT8_N_cat"/>
    <property type="match status" value="1"/>
</dbReference>
<keyword evidence="25" id="KW-1185">Reference proteome</keyword>
<dbReference type="InterPro" id="IPR015827">
    <property type="entry name" value="Fut8"/>
</dbReference>
<dbReference type="GO" id="GO:0008424">
    <property type="term" value="F:glycoprotein 6-alpha-L-fucosyltransferase activity"/>
    <property type="evidence" value="ECO:0007669"/>
    <property type="project" value="UniProtKB-EC"/>
</dbReference>
<evidence type="ECO:0000256" key="14">
    <source>
        <dbReference type="ARBA" id="ARBA00093238"/>
    </source>
</evidence>
<evidence type="ECO:0000256" key="5">
    <source>
        <dbReference type="ARBA" id="ARBA00022443"/>
    </source>
</evidence>
<dbReference type="InterPro" id="IPR001452">
    <property type="entry name" value="SH3_domain"/>
</dbReference>
<evidence type="ECO:0000256" key="18">
    <source>
        <dbReference type="PROSITE-ProRule" id="PRU00192"/>
    </source>
</evidence>
<feature type="domain" description="SH3" evidence="22">
    <location>
        <begin position="527"/>
        <end position="588"/>
    </location>
</feature>
<feature type="region of interest" description="Important for donor substrate binding" evidence="16 19">
    <location>
        <begin position="390"/>
        <end position="391"/>
    </location>
</feature>
<dbReference type="PROSITE" id="PS50002">
    <property type="entry name" value="SH3"/>
    <property type="match status" value="1"/>
</dbReference>
<dbReference type="InterPro" id="IPR035653">
    <property type="entry name" value="Fut8_SH3"/>
</dbReference>
<keyword evidence="13 17" id="KW-1015">Disulfide bond</keyword>
<dbReference type="Gene3D" id="3.40.50.11350">
    <property type="match status" value="1"/>
</dbReference>
<evidence type="ECO:0000256" key="21">
    <source>
        <dbReference type="SAM" id="SignalP"/>
    </source>
</evidence>
<dbReference type="InterPro" id="IPR027350">
    <property type="entry name" value="GT23_dom"/>
</dbReference>
<keyword evidence="5 18" id="KW-0728">SH3 domain</keyword>
<evidence type="ECO:0000256" key="12">
    <source>
        <dbReference type="ARBA" id="ARBA00023136"/>
    </source>
</evidence>
<dbReference type="Gene3D" id="1.10.287.1060">
    <property type="entry name" value="ESAT-6-like"/>
    <property type="match status" value="1"/>
</dbReference>
<evidence type="ECO:0000313" key="25">
    <source>
        <dbReference type="Proteomes" id="UP001292094"/>
    </source>
</evidence>
<keyword evidence="10 20" id="KW-1133">Transmembrane helix</keyword>
<feature type="transmembrane region" description="Helical" evidence="20">
    <location>
        <begin position="7"/>
        <end position="27"/>
    </location>
</feature>
<evidence type="ECO:0000256" key="9">
    <source>
        <dbReference type="ARBA" id="ARBA00022968"/>
    </source>
</evidence>
<gene>
    <name evidence="24" type="ORF">Pmani_034375</name>
</gene>
<evidence type="ECO:0000256" key="16">
    <source>
        <dbReference type="PIRSR" id="PIRSR000472-50"/>
    </source>
</evidence>
<evidence type="ECO:0000256" key="20">
    <source>
        <dbReference type="SAM" id="Phobius"/>
    </source>
</evidence>
<dbReference type="EMBL" id="JAWZYT010004694">
    <property type="protein sequence ID" value="KAK4292887.1"/>
    <property type="molecule type" value="Genomic_DNA"/>
</dbReference>
<dbReference type="Gene3D" id="2.30.30.40">
    <property type="entry name" value="SH3 Domains"/>
    <property type="match status" value="1"/>
</dbReference>
<feature type="disulfide bond" evidence="17">
    <location>
        <begin position="490"/>
        <end position="497"/>
    </location>
</feature>
<evidence type="ECO:0000256" key="19">
    <source>
        <dbReference type="PROSITE-ProRule" id="PRU00992"/>
    </source>
</evidence>
<feature type="disulfide bond" evidence="17">
    <location>
        <begin position="232"/>
        <end position="294"/>
    </location>
</feature>
<comment type="similarity">
    <text evidence="15 19">Belongs to the glycosyltransferase 23 family.</text>
</comment>
<evidence type="ECO:0000256" key="7">
    <source>
        <dbReference type="ARBA" id="ARBA00022679"/>
    </source>
</evidence>
<evidence type="ECO:0000256" key="13">
    <source>
        <dbReference type="ARBA" id="ARBA00023157"/>
    </source>
</evidence>
<evidence type="ECO:0000256" key="1">
    <source>
        <dbReference type="ARBA" id="ARBA00004447"/>
    </source>
</evidence>
<evidence type="ECO:0000313" key="24">
    <source>
        <dbReference type="EMBL" id="KAK4292887.1"/>
    </source>
</evidence>
<feature type="chain" id="PRO_5042221835" description="Alpha-(1,6)-fucosyltransferase" evidence="21">
    <location>
        <begin position="17"/>
        <end position="605"/>
    </location>
</feature>
<evidence type="ECO:0000256" key="8">
    <source>
        <dbReference type="ARBA" id="ARBA00022692"/>
    </source>
</evidence>
<dbReference type="PANTHER" id="PTHR13132:SF29">
    <property type="entry name" value="ALPHA-(1,6)-FUCOSYLTRANSFERASE"/>
    <property type="match status" value="1"/>
</dbReference>
<keyword evidence="21" id="KW-0732">Signal</keyword>
<dbReference type="FunFam" id="2.30.30.40:FF:000070">
    <property type="entry name" value="Alpha-(1,6)-fucosyltransferase"/>
    <property type="match status" value="1"/>
</dbReference>
<dbReference type="AlphaFoldDB" id="A0AAE1NPG3"/>
<evidence type="ECO:0000256" key="15">
    <source>
        <dbReference type="PIRNR" id="PIRNR000472"/>
    </source>
</evidence>
<keyword evidence="9" id="KW-0735">Signal-anchor</keyword>
<comment type="caution">
    <text evidence="24">The sequence shown here is derived from an EMBL/GenBank/DDBJ whole genome shotgun (WGS) entry which is preliminary data.</text>
</comment>
<evidence type="ECO:0000256" key="17">
    <source>
        <dbReference type="PIRSR" id="PIRSR000472-52"/>
    </source>
</evidence>
<comment type="subcellular location">
    <subcellularLocation>
        <location evidence="1">Golgi apparatus</location>
        <location evidence="1">Golgi stack membrane</location>
        <topology evidence="1">Single-pass type II membrane protein</topology>
    </subcellularLocation>
</comment>
<dbReference type="FunFam" id="3.40.50.11350:FF:000001">
    <property type="entry name" value="Alpha-(1,6)-fucosyltransferase"/>
    <property type="match status" value="1"/>
</dbReference>